<dbReference type="AlphaFoldDB" id="A0A8X6REL4"/>
<dbReference type="Proteomes" id="UP000887159">
    <property type="component" value="Unassembled WGS sequence"/>
</dbReference>
<evidence type="ECO:0000313" key="1">
    <source>
        <dbReference type="EMBL" id="GFX88995.1"/>
    </source>
</evidence>
<gene>
    <name evidence="1" type="ORF">TNCV_2852951</name>
</gene>
<evidence type="ECO:0000313" key="2">
    <source>
        <dbReference type="Proteomes" id="UP000887159"/>
    </source>
</evidence>
<dbReference type="EMBL" id="BMAU01021067">
    <property type="protein sequence ID" value="GFX88995.1"/>
    <property type="molecule type" value="Genomic_DNA"/>
</dbReference>
<proteinExistence type="predicted"/>
<comment type="caution">
    <text evidence="1">The sequence shown here is derived from an EMBL/GenBank/DDBJ whole genome shotgun (WGS) entry which is preliminary data.</text>
</comment>
<protein>
    <submittedName>
        <fullName evidence="1">Uncharacterized protein</fullName>
    </submittedName>
</protein>
<sequence length="216" mass="24711">MVIRSEGAVEYVMVGVSRRPTQAIWRGKEIEPVQVIVMSFDPVKIVVASELKQFEFNGIEITGFICKIIKKENRGETVSINMNFSIMMNCPTDRETDGRELCLKDRVKILNFKEICFKGRPRKNTHGETNIGIDFGSVSIHFPLRWALESINGKGKKIGKDLMKRNKRVQFRSWDKAWKEIVPVVPKLEFKVERANNNMNGGMPDRILRASVGEVL</sequence>
<reference evidence="1" key="1">
    <citation type="submission" date="2020-08" db="EMBL/GenBank/DDBJ databases">
        <title>Multicomponent nature underlies the extraordinary mechanical properties of spider dragline silk.</title>
        <authorList>
            <person name="Kono N."/>
            <person name="Nakamura H."/>
            <person name="Mori M."/>
            <person name="Yoshida Y."/>
            <person name="Ohtoshi R."/>
            <person name="Malay A.D."/>
            <person name="Moran D.A.P."/>
            <person name="Tomita M."/>
            <person name="Numata K."/>
            <person name="Arakawa K."/>
        </authorList>
    </citation>
    <scope>NUCLEOTIDE SEQUENCE</scope>
</reference>
<accession>A0A8X6REL4</accession>
<keyword evidence="2" id="KW-1185">Reference proteome</keyword>
<name>A0A8X6REL4_TRICX</name>
<organism evidence="1 2">
    <name type="scientific">Trichonephila clavipes</name>
    <name type="common">Golden silk orbweaver</name>
    <name type="synonym">Nephila clavipes</name>
    <dbReference type="NCBI Taxonomy" id="2585209"/>
    <lineage>
        <taxon>Eukaryota</taxon>
        <taxon>Metazoa</taxon>
        <taxon>Ecdysozoa</taxon>
        <taxon>Arthropoda</taxon>
        <taxon>Chelicerata</taxon>
        <taxon>Arachnida</taxon>
        <taxon>Araneae</taxon>
        <taxon>Araneomorphae</taxon>
        <taxon>Entelegynae</taxon>
        <taxon>Araneoidea</taxon>
        <taxon>Nephilidae</taxon>
        <taxon>Trichonephila</taxon>
    </lineage>
</organism>